<dbReference type="GO" id="GO:0003700">
    <property type="term" value="F:DNA-binding transcription factor activity"/>
    <property type="evidence" value="ECO:0007669"/>
    <property type="project" value="InterPro"/>
</dbReference>
<evidence type="ECO:0000256" key="4">
    <source>
        <dbReference type="ARBA" id="ARBA00023163"/>
    </source>
</evidence>
<dbReference type="HOGENOM" id="CLU_039613_6_0_6"/>
<dbReference type="Pfam" id="PF03466">
    <property type="entry name" value="LysR_substrate"/>
    <property type="match status" value="1"/>
</dbReference>
<dbReference type="PANTHER" id="PTHR30419:SF8">
    <property type="entry name" value="NITROGEN ASSIMILATION TRANSCRIPTIONAL ACTIVATOR-RELATED"/>
    <property type="match status" value="1"/>
</dbReference>
<dbReference type="EMBL" id="CP006918">
    <property type="protein sequence ID" value="AHM78894.1"/>
    <property type="molecule type" value="Genomic_DNA"/>
</dbReference>
<protein>
    <submittedName>
        <fullName evidence="6">Transcriptional regulator, LysR family protein</fullName>
    </submittedName>
</protein>
<dbReference type="GO" id="GO:0005829">
    <property type="term" value="C:cytosol"/>
    <property type="evidence" value="ECO:0007669"/>
    <property type="project" value="TreeGrafter"/>
</dbReference>
<dbReference type="CDD" id="cd08440">
    <property type="entry name" value="PBP2_LTTR_like_4"/>
    <property type="match status" value="1"/>
</dbReference>
<dbReference type="InterPro" id="IPR036388">
    <property type="entry name" value="WH-like_DNA-bd_sf"/>
</dbReference>
<dbReference type="PATRIC" id="fig|1420013.3.peg.1998"/>
<dbReference type="InterPro" id="IPR050950">
    <property type="entry name" value="HTH-type_LysR_regulators"/>
</dbReference>
<evidence type="ECO:0000256" key="3">
    <source>
        <dbReference type="ARBA" id="ARBA00023125"/>
    </source>
</evidence>
<comment type="similarity">
    <text evidence="1">Belongs to the LysR transcriptional regulatory family.</text>
</comment>
<dbReference type="Gene3D" id="1.10.10.10">
    <property type="entry name" value="Winged helix-like DNA-binding domain superfamily/Winged helix DNA-binding domain"/>
    <property type="match status" value="1"/>
</dbReference>
<name>W8UG51_KLEPN</name>
<reference evidence="6 7" key="1">
    <citation type="journal article" date="2014" name="Proc. Natl. Acad. Sci. U.S.A.">
        <title>Molecular dissection of the evolution of carbapenem-resistant multilocus sequence type 258 Klebsiella pneumoniae.</title>
        <authorList>
            <person name="Deleo F.R."/>
            <person name="Chen L."/>
            <person name="Porcella S.F."/>
            <person name="Martens C.A."/>
            <person name="Kobayashi S.D."/>
            <person name="Porter A.R."/>
            <person name="Chavda K.D."/>
            <person name="Jacobs M.R."/>
            <person name="Mathema B."/>
            <person name="Olsen R.J."/>
            <person name="Bonomo R.A."/>
            <person name="Musser J.M."/>
            <person name="Kreiswirth B.N."/>
        </authorList>
    </citation>
    <scope>NUCLEOTIDE SEQUENCE [LARGE SCALE GENOMIC DNA]</scope>
    <source>
        <strain evidence="6">30684/NJST258_2</strain>
    </source>
</reference>
<dbReference type="InterPro" id="IPR036390">
    <property type="entry name" value="WH_DNA-bd_sf"/>
</dbReference>
<dbReference type="GO" id="GO:0003677">
    <property type="term" value="F:DNA binding"/>
    <property type="evidence" value="ECO:0007669"/>
    <property type="project" value="UniProtKB-KW"/>
</dbReference>
<dbReference type="SUPFAM" id="SSF46785">
    <property type="entry name" value="Winged helix' DNA-binding domain"/>
    <property type="match status" value="1"/>
</dbReference>
<keyword evidence="2" id="KW-0805">Transcription regulation</keyword>
<evidence type="ECO:0000256" key="2">
    <source>
        <dbReference type="ARBA" id="ARBA00023015"/>
    </source>
</evidence>
<dbReference type="AlphaFoldDB" id="W8UG51"/>
<evidence type="ECO:0000256" key="1">
    <source>
        <dbReference type="ARBA" id="ARBA00009437"/>
    </source>
</evidence>
<dbReference type="InterPro" id="IPR000847">
    <property type="entry name" value="LysR_HTH_N"/>
</dbReference>
<dbReference type="FunFam" id="1.10.10.10:FF:000001">
    <property type="entry name" value="LysR family transcriptional regulator"/>
    <property type="match status" value="1"/>
</dbReference>
<keyword evidence="4" id="KW-0804">Transcription</keyword>
<gene>
    <name evidence="6" type="ORF">KPNJ2_02114</name>
</gene>
<dbReference type="Pfam" id="PF00126">
    <property type="entry name" value="HTH_1"/>
    <property type="match status" value="1"/>
</dbReference>
<dbReference type="PROSITE" id="PS50931">
    <property type="entry name" value="HTH_LYSR"/>
    <property type="match status" value="1"/>
</dbReference>
<dbReference type="SUPFAM" id="SSF53850">
    <property type="entry name" value="Periplasmic binding protein-like II"/>
    <property type="match status" value="1"/>
</dbReference>
<proteinExistence type="inferred from homology"/>
<evidence type="ECO:0000313" key="7">
    <source>
        <dbReference type="Proteomes" id="UP000019586"/>
    </source>
</evidence>
<evidence type="ECO:0000259" key="5">
    <source>
        <dbReference type="PROSITE" id="PS50931"/>
    </source>
</evidence>
<dbReference type="PRINTS" id="PR00039">
    <property type="entry name" value="HTHLYSR"/>
</dbReference>
<keyword evidence="3" id="KW-0238">DNA-binding</keyword>
<dbReference type="Gene3D" id="3.40.190.290">
    <property type="match status" value="1"/>
</dbReference>
<evidence type="ECO:0000313" key="6">
    <source>
        <dbReference type="EMBL" id="AHM78894.1"/>
    </source>
</evidence>
<sequence length="321" mass="35672">MLPAIAPRRTGRWRQRADKDAAMPVNFDFNDLYAFRALMEYGSFRLAAESICLSQSALSRRIEKLETALGNRLFDRTTRRVTLTLYGQNFAERSEQLLAHVETVLADISQVSKARTGLVTVATVPSAAYYFMPEIIRSFQARYPQVRIRLIDSSVGNVIEAVSSGQADFGLCFAKNLPASIEFTPLADDRYVAACRHDHPLARKTHLSWQAYFEQDYIGLDRVSGNRTLLDRELAHLTPARPSICETRHVTTMLGMVEAGIGIAAVPAMSMPAGEHSVLRAVPLTDPVVTRTVGLIRLSGRIQSYVAAELEKLIIEQYPSG</sequence>
<dbReference type="Proteomes" id="UP000019586">
    <property type="component" value="Chromosome"/>
</dbReference>
<organism evidence="6 7">
    <name type="scientific">Klebsiella pneumoniae 30684/NJST258_2</name>
    <dbReference type="NCBI Taxonomy" id="1420013"/>
    <lineage>
        <taxon>Bacteria</taxon>
        <taxon>Pseudomonadati</taxon>
        <taxon>Pseudomonadota</taxon>
        <taxon>Gammaproteobacteria</taxon>
        <taxon>Enterobacterales</taxon>
        <taxon>Enterobacteriaceae</taxon>
        <taxon>Klebsiella/Raoultella group</taxon>
        <taxon>Klebsiella</taxon>
        <taxon>Klebsiella pneumoniae complex</taxon>
    </lineage>
</organism>
<dbReference type="PANTHER" id="PTHR30419">
    <property type="entry name" value="HTH-TYPE TRANSCRIPTIONAL REGULATOR YBHD"/>
    <property type="match status" value="1"/>
</dbReference>
<dbReference type="KEGG" id="kps:KPNJ2_02114"/>
<dbReference type="InterPro" id="IPR005119">
    <property type="entry name" value="LysR_subst-bd"/>
</dbReference>
<accession>W8UG51</accession>
<feature type="domain" description="HTH lysR-type" evidence="5">
    <location>
        <begin position="27"/>
        <end position="84"/>
    </location>
</feature>